<dbReference type="GeneID" id="104791963"/>
<feature type="region of interest" description="Disordered" evidence="1">
    <location>
        <begin position="207"/>
        <end position="272"/>
    </location>
</feature>
<dbReference type="RefSeq" id="XP_010516276.1">
    <property type="nucleotide sequence ID" value="XM_010517974.2"/>
</dbReference>
<reference evidence="3" key="1">
    <citation type="journal article" date="2014" name="Nat. Commun.">
        <title>The emerging biofuel crop Camelina sativa retains a highly undifferentiated hexaploid genome structure.</title>
        <authorList>
            <person name="Kagale S."/>
            <person name="Koh C."/>
            <person name="Nixon J."/>
            <person name="Bollina V."/>
            <person name="Clarke W.E."/>
            <person name="Tuteja R."/>
            <person name="Spillane C."/>
            <person name="Robinson S.J."/>
            <person name="Links M.G."/>
            <person name="Clarke C."/>
            <person name="Higgins E.E."/>
            <person name="Huebert T."/>
            <person name="Sharpe A.G."/>
            <person name="Parkin I.A."/>
        </authorList>
    </citation>
    <scope>NUCLEOTIDE SEQUENCE [LARGE SCALE GENOMIC DNA]</scope>
    <source>
        <strain evidence="3">cv. DH55</strain>
    </source>
</reference>
<accession>A0ABM0ZIP1</accession>
<dbReference type="PANTHER" id="PTHR22426:SF2">
    <property type="entry name" value="ARGININE_SERINE-RICH COILED-COIL PROTEIN 2"/>
    <property type="match status" value="1"/>
</dbReference>
<reference evidence="4" key="2">
    <citation type="submission" date="2025-08" db="UniProtKB">
        <authorList>
            <consortium name="RefSeq"/>
        </authorList>
    </citation>
    <scope>IDENTIFICATION</scope>
    <source>
        <tissue evidence="4">Leaf</tissue>
    </source>
</reference>
<feature type="region of interest" description="Disordered" evidence="1">
    <location>
        <begin position="1"/>
        <end position="178"/>
    </location>
</feature>
<dbReference type="Proteomes" id="UP000694864">
    <property type="component" value="Chromosome 6"/>
</dbReference>
<proteinExistence type="predicted"/>
<keyword evidence="2" id="KW-0472">Membrane</keyword>
<protein>
    <submittedName>
        <fullName evidence="4">Uncharacterized protein LOC104791963 isoform X1</fullName>
    </submittedName>
</protein>
<dbReference type="PANTHER" id="PTHR22426">
    <property type="entry name" value="ARGININE_SERINE-RICH COILED-COIL PROTEIN 2"/>
    <property type="match status" value="1"/>
</dbReference>
<evidence type="ECO:0000256" key="1">
    <source>
        <dbReference type="SAM" id="MobiDB-lite"/>
    </source>
</evidence>
<feature type="transmembrane region" description="Helical" evidence="2">
    <location>
        <begin position="450"/>
        <end position="473"/>
    </location>
</feature>
<name>A0ABM0ZIP1_CAMSA</name>
<keyword evidence="2" id="KW-1133">Transmembrane helix</keyword>
<gene>
    <name evidence="4" type="primary">LOC104791963</name>
</gene>
<evidence type="ECO:0000313" key="4">
    <source>
        <dbReference type="RefSeq" id="XP_010516276.1"/>
    </source>
</evidence>
<evidence type="ECO:0000256" key="2">
    <source>
        <dbReference type="SAM" id="Phobius"/>
    </source>
</evidence>
<feature type="compositionally biased region" description="Basic and acidic residues" evidence="1">
    <location>
        <begin position="164"/>
        <end position="178"/>
    </location>
</feature>
<feature type="compositionally biased region" description="Basic and acidic residues" evidence="1">
    <location>
        <begin position="207"/>
        <end position="234"/>
    </location>
</feature>
<keyword evidence="3" id="KW-1185">Reference proteome</keyword>
<feature type="compositionally biased region" description="Basic and acidic residues" evidence="1">
    <location>
        <begin position="240"/>
        <end position="272"/>
    </location>
</feature>
<sequence length="513" mass="58961">MDTELNSPPHHDDGYGDGDTTAAFRKPSNDGASRKYRRRALADDGSSSSDGSPERNQSSDSRGNIRKDSEPLHSRKEDRRESDRSRYGRGDSHKHERYSRDDDNYCSKREGYSRYERDAPRSSRDSRGGRHIDRTGVETELSRSRIDSDRHSRDKYSNFGHRVNSNDKVEDLSSRWRYADSRVEGKEKGFVRGRDFLDEKREKGFVRGRDLQDEKRETGFVRGRDLQDEKRDSRWSFGDRYSRDERKEHGNPEISKEKDVHVKSPRDRPDVKCLATENRDTHSKKLKGFISEKFTHGSSNEEKQTSIIKPSPSDVDAAKVAAMQAAELVNKNLVGTGYLTTDQKKKLLWGKKKSTTAEESAHRWDSASALIGDPERQEKFNKLMSLRLRWCIIVGCESEYGKPRAEPKRSRGREAERVADGFREAVHSGIKEERWTNRRVRSLNLFGKSFLYSCLLGRILLASPFCCTLLLLLKPLTMMISMCVRIKFSNQVLSLKSFFTDAYSVLIAEFSLS</sequence>
<organism evidence="3 4">
    <name type="scientific">Camelina sativa</name>
    <name type="common">False flax</name>
    <name type="synonym">Myagrum sativum</name>
    <dbReference type="NCBI Taxonomy" id="90675"/>
    <lineage>
        <taxon>Eukaryota</taxon>
        <taxon>Viridiplantae</taxon>
        <taxon>Streptophyta</taxon>
        <taxon>Embryophyta</taxon>
        <taxon>Tracheophyta</taxon>
        <taxon>Spermatophyta</taxon>
        <taxon>Magnoliopsida</taxon>
        <taxon>eudicotyledons</taxon>
        <taxon>Gunneridae</taxon>
        <taxon>Pentapetalae</taxon>
        <taxon>rosids</taxon>
        <taxon>malvids</taxon>
        <taxon>Brassicales</taxon>
        <taxon>Brassicaceae</taxon>
        <taxon>Camelineae</taxon>
        <taxon>Camelina</taxon>
    </lineage>
</organism>
<evidence type="ECO:0000313" key="3">
    <source>
        <dbReference type="Proteomes" id="UP000694864"/>
    </source>
</evidence>
<feature type="compositionally biased region" description="Basic and acidic residues" evidence="1">
    <location>
        <begin position="63"/>
        <end position="156"/>
    </location>
</feature>
<keyword evidence="2" id="KW-0812">Transmembrane</keyword>